<dbReference type="PANTHER" id="PTHR23306">
    <property type="entry name" value="TUMOR SUSCEPTIBILITY GENE 101 PROTEIN-RELATED"/>
    <property type="match status" value="1"/>
</dbReference>
<feature type="coiled-coil region" evidence="1">
    <location>
        <begin position="206"/>
        <end position="254"/>
    </location>
</feature>
<dbReference type="Pfam" id="PF05743">
    <property type="entry name" value="UEV"/>
    <property type="match status" value="1"/>
</dbReference>
<organism evidence="3 4">
    <name type="scientific">Capsicum annuum</name>
    <name type="common">Capsicum pepper</name>
    <dbReference type="NCBI Taxonomy" id="4072"/>
    <lineage>
        <taxon>Eukaryota</taxon>
        <taxon>Viridiplantae</taxon>
        <taxon>Streptophyta</taxon>
        <taxon>Embryophyta</taxon>
        <taxon>Tracheophyta</taxon>
        <taxon>Spermatophyta</taxon>
        <taxon>Magnoliopsida</taxon>
        <taxon>eudicotyledons</taxon>
        <taxon>Gunneridae</taxon>
        <taxon>Pentapetalae</taxon>
        <taxon>asterids</taxon>
        <taxon>lamiids</taxon>
        <taxon>Solanales</taxon>
        <taxon>Solanaceae</taxon>
        <taxon>Solanoideae</taxon>
        <taxon>Capsiceae</taxon>
        <taxon>Capsicum</taxon>
    </lineage>
</organism>
<evidence type="ECO:0000256" key="1">
    <source>
        <dbReference type="SAM" id="Coils"/>
    </source>
</evidence>
<dbReference type="GO" id="GO:0043130">
    <property type="term" value="F:ubiquitin binding"/>
    <property type="evidence" value="ECO:0000318"/>
    <property type="project" value="GO_Central"/>
</dbReference>
<dbReference type="AlphaFoldDB" id="A0A2G2ZXL5"/>
<dbReference type="GO" id="GO:0000813">
    <property type="term" value="C:ESCRT I complex"/>
    <property type="evidence" value="ECO:0000318"/>
    <property type="project" value="GO_Central"/>
</dbReference>
<dbReference type="InterPro" id="IPR016135">
    <property type="entry name" value="UBQ-conjugating_enzyme/RWD"/>
</dbReference>
<comment type="caution">
    <text evidence="3">The sequence shown here is derived from an EMBL/GenBank/DDBJ whole genome shotgun (WGS) entry which is preliminary data.</text>
</comment>
<reference evidence="3 4" key="1">
    <citation type="journal article" date="2014" name="Nat. Genet.">
        <title>Genome sequence of the hot pepper provides insights into the evolution of pungency in Capsicum species.</title>
        <authorList>
            <person name="Kim S."/>
            <person name="Park M."/>
            <person name="Yeom S.I."/>
            <person name="Kim Y.M."/>
            <person name="Lee J.M."/>
            <person name="Lee H.A."/>
            <person name="Seo E."/>
            <person name="Choi J."/>
            <person name="Cheong K."/>
            <person name="Kim K.T."/>
            <person name="Jung K."/>
            <person name="Lee G.W."/>
            <person name="Oh S.K."/>
            <person name="Bae C."/>
            <person name="Kim S.B."/>
            <person name="Lee H.Y."/>
            <person name="Kim S.Y."/>
            <person name="Kim M.S."/>
            <person name="Kang B.C."/>
            <person name="Jo Y.D."/>
            <person name="Yang H.B."/>
            <person name="Jeong H.J."/>
            <person name="Kang W.H."/>
            <person name="Kwon J.K."/>
            <person name="Shin C."/>
            <person name="Lim J.Y."/>
            <person name="Park J.H."/>
            <person name="Huh J.H."/>
            <person name="Kim J.S."/>
            <person name="Kim B.D."/>
            <person name="Cohen O."/>
            <person name="Paran I."/>
            <person name="Suh M.C."/>
            <person name="Lee S.B."/>
            <person name="Kim Y.K."/>
            <person name="Shin Y."/>
            <person name="Noh S.J."/>
            <person name="Park J."/>
            <person name="Seo Y.S."/>
            <person name="Kwon S.Y."/>
            <person name="Kim H.A."/>
            <person name="Park J.M."/>
            <person name="Kim H.J."/>
            <person name="Choi S.B."/>
            <person name="Bosland P.W."/>
            <person name="Reeves G."/>
            <person name="Jo S.H."/>
            <person name="Lee B.W."/>
            <person name="Cho H.T."/>
            <person name="Choi H.S."/>
            <person name="Lee M.S."/>
            <person name="Yu Y."/>
            <person name="Do Choi Y."/>
            <person name="Park B.S."/>
            <person name="van Deynze A."/>
            <person name="Ashrafi H."/>
            <person name="Hill T."/>
            <person name="Kim W.T."/>
            <person name="Pai H.S."/>
            <person name="Ahn H.K."/>
            <person name="Yeam I."/>
            <person name="Giovannoni J.J."/>
            <person name="Rose J.K."/>
            <person name="Sorensen I."/>
            <person name="Lee S.J."/>
            <person name="Kim R.W."/>
            <person name="Choi I.Y."/>
            <person name="Choi B.S."/>
            <person name="Lim J.S."/>
            <person name="Lee Y.H."/>
            <person name="Choi D."/>
        </authorList>
    </citation>
    <scope>NUCLEOTIDE SEQUENCE [LARGE SCALE GENOMIC DNA]</scope>
    <source>
        <strain evidence="4">cv. CM334</strain>
    </source>
</reference>
<dbReference type="Gramene" id="PHT86732">
    <property type="protein sequence ID" value="PHT86732"/>
    <property type="gene ID" value="T459_08838"/>
</dbReference>
<keyword evidence="1" id="KW-0175">Coiled coil</keyword>
<evidence type="ECO:0000259" key="2">
    <source>
        <dbReference type="PROSITE" id="PS51322"/>
    </source>
</evidence>
<name>A0A2G2ZXL5_CAPAN</name>
<evidence type="ECO:0000313" key="4">
    <source>
        <dbReference type="Proteomes" id="UP000222542"/>
    </source>
</evidence>
<dbReference type="InterPro" id="IPR008883">
    <property type="entry name" value="UEV_N"/>
</dbReference>
<gene>
    <name evidence="3" type="ORF">T459_08838</name>
</gene>
<dbReference type="OMA" id="PDQKWLI"/>
<dbReference type="SUPFAM" id="SSF54495">
    <property type="entry name" value="UBC-like"/>
    <property type="match status" value="1"/>
</dbReference>
<dbReference type="InterPro" id="IPR052070">
    <property type="entry name" value="ESCRT-I_UEV_domain"/>
</dbReference>
<dbReference type="PROSITE" id="PS51322">
    <property type="entry name" value="UEV"/>
    <property type="match status" value="1"/>
</dbReference>
<keyword evidence="4" id="KW-1185">Reference proteome</keyword>
<dbReference type="Gene3D" id="3.10.110.10">
    <property type="entry name" value="Ubiquitin Conjugating Enzyme"/>
    <property type="match status" value="1"/>
</dbReference>
<dbReference type="CDD" id="cd11685">
    <property type="entry name" value="UEV_TSG101-like"/>
    <property type="match status" value="1"/>
</dbReference>
<feature type="domain" description="UEV" evidence="2">
    <location>
        <begin position="31"/>
        <end position="175"/>
    </location>
</feature>
<dbReference type="PANTHER" id="PTHR23306:SF21">
    <property type="entry name" value="UBIQUITIN-CONJUGATING ENZYME_RWD-LIKE PROTEIN"/>
    <property type="match status" value="1"/>
</dbReference>
<dbReference type="Proteomes" id="UP000222542">
    <property type="component" value="Unassembled WGS sequence"/>
</dbReference>
<accession>A0A2G2ZXL5</accession>
<dbReference type="STRING" id="4072.A0A2G2ZXL5"/>
<dbReference type="EMBL" id="AYRZ02000003">
    <property type="protein sequence ID" value="PHT86732.1"/>
    <property type="molecule type" value="Genomic_DNA"/>
</dbReference>
<dbReference type="GO" id="GO:0008333">
    <property type="term" value="P:endosome to lysosome transport"/>
    <property type="evidence" value="ECO:0000318"/>
    <property type="project" value="GO_Central"/>
</dbReference>
<evidence type="ECO:0000313" key="3">
    <source>
        <dbReference type="EMBL" id="PHT86732.1"/>
    </source>
</evidence>
<dbReference type="GO" id="GO:0015031">
    <property type="term" value="P:protein transport"/>
    <property type="evidence" value="ECO:0007669"/>
    <property type="project" value="InterPro"/>
</dbReference>
<protein>
    <recommendedName>
        <fullName evidence="2">UEV domain-containing protein</fullName>
    </recommendedName>
</protein>
<proteinExistence type="predicted"/>
<sequence>MDYLKSLAQELFSTNFETLPSSIQFIDAALSCTSPHFAPSYTDPSQKRIIRRHLVSLVQDYPHFKPYIDAFAHGDGTSVNLLNANGELQVSSSTPAVPLTIWLHESYPFVAPIVLVSTNTTYPIYDNHPFVDSSSGAVSSYYLVNWKYPGCNLSDLVHNLVKIFSLNHPFFNSAPSDNFFHPSLASRREAVDRLSCTLHYDMTELLSKTHEEVEELSSLREQLVRRAIVAEFTVNVTENERTELKERVKVLTDEADKLSNWLKVNDRKSFSAEKVEDAFEATDENSKALLDCLEADRATEDLMYSLDKAVEQGNMPSKKTNGGRTGNQSAPQLVQVDPLDEHVSHAKFKAVFTTLAHSVAAQNEQLAAVQSNPVANTTASNI</sequence>
<reference evidence="3 4" key="2">
    <citation type="journal article" date="2017" name="Genome Biol.">
        <title>New reference genome sequences of hot pepper reveal the massive evolution of plant disease-resistance genes by retroduplication.</title>
        <authorList>
            <person name="Kim S."/>
            <person name="Park J."/>
            <person name="Yeom S.I."/>
            <person name="Kim Y.M."/>
            <person name="Seo E."/>
            <person name="Kim K.T."/>
            <person name="Kim M.S."/>
            <person name="Lee J.M."/>
            <person name="Cheong K."/>
            <person name="Shin H.S."/>
            <person name="Kim S.B."/>
            <person name="Han K."/>
            <person name="Lee J."/>
            <person name="Park M."/>
            <person name="Lee H.A."/>
            <person name="Lee H.Y."/>
            <person name="Lee Y."/>
            <person name="Oh S."/>
            <person name="Lee J.H."/>
            <person name="Choi E."/>
            <person name="Choi E."/>
            <person name="Lee S.E."/>
            <person name="Jeon J."/>
            <person name="Kim H."/>
            <person name="Choi G."/>
            <person name="Song H."/>
            <person name="Lee J."/>
            <person name="Lee S.C."/>
            <person name="Kwon J.K."/>
            <person name="Lee H.Y."/>
            <person name="Koo N."/>
            <person name="Hong Y."/>
            <person name="Kim R.W."/>
            <person name="Kang W.H."/>
            <person name="Huh J.H."/>
            <person name="Kang B.C."/>
            <person name="Yang T.J."/>
            <person name="Lee Y.H."/>
            <person name="Bennetzen J.L."/>
            <person name="Choi D."/>
        </authorList>
    </citation>
    <scope>NUCLEOTIDE SEQUENCE [LARGE SCALE GENOMIC DNA]</scope>
    <source>
        <strain evidence="4">cv. CM334</strain>
    </source>
</reference>